<dbReference type="OrthoDB" id="1436833at2759"/>
<dbReference type="Proteomes" id="UP000224567">
    <property type="component" value="Unassembled WGS sequence"/>
</dbReference>
<evidence type="ECO:0000313" key="2">
    <source>
        <dbReference type="Proteomes" id="UP000224567"/>
    </source>
</evidence>
<organism evidence="1 2">
    <name type="scientific">Capsicum baccatum</name>
    <name type="common">Peruvian pepper</name>
    <dbReference type="NCBI Taxonomy" id="33114"/>
    <lineage>
        <taxon>Eukaryota</taxon>
        <taxon>Viridiplantae</taxon>
        <taxon>Streptophyta</taxon>
        <taxon>Embryophyta</taxon>
        <taxon>Tracheophyta</taxon>
        <taxon>Spermatophyta</taxon>
        <taxon>Magnoliopsida</taxon>
        <taxon>eudicotyledons</taxon>
        <taxon>Gunneridae</taxon>
        <taxon>Pentapetalae</taxon>
        <taxon>asterids</taxon>
        <taxon>lamiids</taxon>
        <taxon>Solanales</taxon>
        <taxon>Solanaceae</taxon>
        <taxon>Solanoideae</taxon>
        <taxon>Capsiceae</taxon>
        <taxon>Capsicum</taxon>
    </lineage>
</organism>
<dbReference type="EMBL" id="MLFT02000012">
    <property type="protein sequence ID" value="PHT31780.1"/>
    <property type="molecule type" value="Genomic_DNA"/>
</dbReference>
<name>A0A2G2VFK9_CAPBA</name>
<accession>A0A2G2VFK9</accession>
<reference evidence="2" key="2">
    <citation type="journal article" date="2017" name="J. Anim. Genet.">
        <title>Multiple reference genome sequences of hot pepper reveal the massive evolution of plant disease resistance genes by retroduplication.</title>
        <authorList>
            <person name="Kim S."/>
            <person name="Park J."/>
            <person name="Yeom S.-I."/>
            <person name="Kim Y.-M."/>
            <person name="Seo E."/>
            <person name="Kim K.-T."/>
            <person name="Kim M.-S."/>
            <person name="Lee J.M."/>
            <person name="Cheong K."/>
            <person name="Shin H.-S."/>
            <person name="Kim S.-B."/>
            <person name="Han K."/>
            <person name="Lee J."/>
            <person name="Park M."/>
            <person name="Lee H.-A."/>
            <person name="Lee H.-Y."/>
            <person name="Lee Y."/>
            <person name="Oh S."/>
            <person name="Lee J.H."/>
            <person name="Choi E."/>
            <person name="Choi E."/>
            <person name="Lee S.E."/>
            <person name="Jeon J."/>
            <person name="Kim H."/>
            <person name="Choi G."/>
            <person name="Song H."/>
            <person name="Lee J."/>
            <person name="Lee S.-C."/>
            <person name="Kwon J.-K."/>
            <person name="Lee H.-Y."/>
            <person name="Koo N."/>
            <person name="Hong Y."/>
            <person name="Kim R.W."/>
            <person name="Kang W.-H."/>
            <person name="Huh J.H."/>
            <person name="Kang B.-C."/>
            <person name="Yang T.-J."/>
            <person name="Lee Y.-H."/>
            <person name="Bennetzen J.L."/>
            <person name="Choi D."/>
        </authorList>
    </citation>
    <scope>NUCLEOTIDE SEQUENCE [LARGE SCALE GENOMIC DNA]</scope>
    <source>
        <strain evidence="2">cv. PBC81</strain>
    </source>
</reference>
<protein>
    <submittedName>
        <fullName evidence="1">Uncharacterized protein</fullName>
    </submittedName>
</protein>
<keyword evidence="2" id="KW-1185">Reference proteome</keyword>
<gene>
    <name evidence="1" type="ORF">CQW23_28117</name>
</gene>
<dbReference type="AlphaFoldDB" id="A0A2G2VFK9"/>
<reference evidence="1 2" key="1">
    <citation type="journal article" date="2017" name="Genome Biol.">
        <title>New reference genome sequences of hot pepper reveal the massive evolution of plant disease-resistance genes by retroduplication.</title>
        <authorList>
            <person name="Kim S."/>
            <person name="Park J."/>
            <person name="Yeom S.I."/>
            <person name="Kim Y.M."/>
            <person name="Seo E."/>
            <person name="Kim K.T."/>
            <person name="Kim M.S."/>
            <person name="Lee J.M."/>
            <person name="Cheong K."/>
            <person name="Shin H.S."/>
            <person name="Kim S.B."/>
            <person name="Han K."/>
            <person name="Lee J."/>
            <person name="Park M."/>
            <person name="Lee H.A."/>
            <person name="Lee H.Y."/>
            <person name="Lee Y."/>
            <person name="Oh S."/>
            <person name="Lee J.H."/>
            <person name="Choi E."/>
            <person name="Choi E."/>
            <person name="Lee S.E."/>
            <person name="Jeon J."/>
            <person name="Kim H."/>
            <person name="Choi G."/>
            <person name="Song H."/>
            <person name="Lee J."/>
            <person name="Lee S.C."/>
            <person name="Kwon J.K."/>
            <person name="Lee H.Y."/>
            <person name="Koo N."/>
            <person name="Hong Y."/>
            <person name="Kim R.W."/>
            <person name="Kang W.H."/>
            <person name="Huh J.H."/>
            <person name="Kang B.C."/>
            <person name="Yang T.J."/>
            <person name="Lee Y.H."/>
            <person name="Bennetzen J.L."/>
            <person name="Choi D."/>
        </authorList>
    </citation>
    <scope>NUCLEOTIDE SEQUENCE [LARGE SCALE GENOMIC DNA]</scope>
    <source>
        <strain evidence="2">cv. PBC81</strain>
    </source>
</reference>
<proteinExistence type="predicted"/>
<sequence length="193" mass="21845">MAPQCSKLINKYDRPRFISYDANEWEKEAMGHHLIEECGLALTEADGEQIQHILASIKPCRWIKFAQNPGPVVSILVREFYANMDVTTNTSTVRDLYPLGIEWHVDIHGQTDWFTAKNLSLVAKPPLHEDHTLHGVIKAENVPHPGIQQNHEFVPRVFDPEYADIDMALKELIEMSKASVGSRNVACSSTNKE</sequence>
<comment type="caution">
    <text evidence="1">The sequence shown here is derived from an EMBL/GenBank/DDBJ whole genome shotgun (WGS) entry which is preliminary data.</text>
</comment>
<evidence type="ECO:0000313" key="1">
    <source>
        <dbReference type="EMBL" id="PHT31780.1"/>
    </source>
</evidence>